<feature type="domain" description="DUF3828" evidence="2">
    <location>
        <begin position="235"/>
        <end position="285"/>
    </location>
</feature>
<proteinExistence type="predicted"/>
<feature type="signal peptide" evidence="1">
    <location>
        <begin position="1"/>
        <end position="18"/>
    </location>
</feature>
<dbReference type="InterPro" id="IPR024289">
    <property type="entry name" value="DUF3828"/>
</dbReference>
<protein>
    <recommendedName>
        <fullName evidence="2">DUF3828 domain-containing protein</fullName>
    </recommendedName>
</protein>
<evidence type="ECO:0000259" key="2">
    <source>
        <dbReference type="Pfam" id="PF12883"/>
    </source>
</evidence>
<dbReference type="GeneID" id="86861155"/>
<gene>
    <name evidence="3" type="ORF">EATG_01861</name>
</gene>
<reference evidence="3 4" key="1">
    <citation type="submission" date="2010-04" db="EMBL/GenBank/DDBJ databases">
        <title>The Genome Sequence of Escherichia coli H605.</title>
        <authorList>
            <consortium name="The Broad Institute Genome Sequencing Platform"/>
            <consortium name="The Broad Institute Genome Sequencing Center for Infectious Disease"/>
            <person name="Feldgarden M."/>
            <person name="Gordon D.M."/>
            <person name="Johnson J.R."/>
            <person name="Johnston B.D."/>
            <person name="Young S."/>
            <person name="Zeng Q."/>
            <person name="Koehrsen M."/>
            <person name="Alvarado L."/>
            <person name="Berlin A.M."/>
            <person name="Borenstein D."/>
            <person name="Chapman S.B."/>
            <person name="Chen Z."/>
            <person name="Engels R."/>
            <person name="Freedman E."/>
            <person name="Gellesch M."/>
            <person name="Goldberg J."/>
            <person name="Griggs A."/>
            <person name="Gujja S."/>
            <person name="Heilman E.R."/>
            <person name="Heiman D.I."/>
            <person name="Hepburn T.A."/>
            <person name="Howarth C."/>
            <person name="Jen D."/>
            <person name="Larson L."/>
            <person name="Mehta T."/>
            <person name="Park D."/>
            <person name="Pearson M."/>
            <person name="Richards J."/>
            <person name="Roberts A."/>
            <person name="Saif S."/>
            <person name="Shea T.D."/>
            <person name="Shenoy N."/>
            <person name="Sisk P."/>
            <person name="Stolte C."/>
            <person name="Sykes S.N."/>
            <person name="Walk T."/>
            <person name="White J."/>
            <person name="Yandava C."/>
            <person name="Haas B."/>
            <person name="Henn M.R."/>
            <person name="Nusbaum C."/>
            <person name="Birren B."/>
        </authorList>
    </citation>
    <scope>NUCLEOTIDE SEQUENCE [LARGE SCALE GENOMIC DNA]</scope>
    <source>
        <strain evidence="3 4">H605</strain>
    </source>
</reference>
<feature type="domain" description="DUF3828" evidence="2">
    <location>
        <begin position="25"/>
        <end position="143"/>
    </location>
</feature>
<dbReference type="Gene3D" id="3.10.450.50">
    <property type="match status" value="1"/>
</dbReference>
<keyword evidence="1" id="KW-0732">Signal</keyword>
<accession>A0AAJ3TYX0</accession>
<dbReference type="EMBL" id="ADJX01000008">
    <property type="protein sequence ID" value="OSL46774.1"/>
    <property type="molecule type" value="Genomic_DNA"/>
</dbReference>
<dbReference type="Proteomes" id="UP000243401">
    <property type="component" value="Unassembled WGS sequence"/>
</dbReference>
<evidence type="ECO:0000256" key="1">
    <source>
        <dbReference type="SAM" id="SignalP"/>
    </source>
</evidence>
<dbReference type="Pfam" id="PF12883">
    <property type="entry name" value="DUF3828"/>
    <property type="match status" value="2"/>
</dbReference>
<evidence type="ECO:0000313" key="3">
    <source>
        <dbReference type="EMBL" id="OSL46774.1"/>
    </source>
</evidence>
<evidence type="ECO:0000313" key="4">
    <source>
        <dbReference type="Proteomes" id="UP000243401"/>
    </source>
</evidence>
<comment type="caution">
    <text evidence="3">The sequence shown here is derived from an EMBL/GenBank/DDBJ whole genome shotgun (WGS) entry which is preliminary data.</text>
</comment>
<name>A0AAJ3TYX0_ECOLX</name>
<dbReference type="AlphaFoldDB" id="A0AAJ3TYX0"/>
<sequence>MKIILLFLAFFASFTTQAQSSSLTVEQTVRQIYQNYKSDASAPYFGETGEQAITSARIQKALTLNDNLTLPGNIGWLDYDPICDCQDFGDLVLESVVVTQTDTDHADAVVRFRTFDDDKEKTTQTLKMVAENGRWVIDDVISNHGSVWQAVNSENEKILATLASLQKEEPEAFVAELFKHIADYSWPWTWVVSDTYRQAVNEFYKTTFNKNGNFDQEMQIERQFIYDNPICFGEESLFARVDEIRVQEKTADSARIHVRIALNNGNSEEQDLVLHRREGKWEIADFIRPGSGSLLKQIETKTAARLTQ</sequence>
<organism evidence="3 4">
    <name type="scientific">Escherichia coli H605</name>
    <dbReference type="NCBI Taxonomy" id="656410"/>
    <lineage>
        <taxon>Bacteria</taxon>
        <taxon>Pseudomonadati</taxon>
        <taxon>Pseudomonadota</taxon>
        <taxon>Gammaproteobacteria</taxon>
        <taxon>Enterobacterales</taxon>
        <taxon>Enterobacteriaceae</taxon>
        <taxon>Escherichia</taxon>
    </lineage>
</organism>
<feature type="chain" id="PRO_5042506798" description="DUF3828 domain-containing protein" evidence="1">
    <location>
        <begin position="19"/>
        <end position="308"/>
    </location>
</feature>
<dbReference type="RefSeq" id="WP_000691653.1">
    <property type="nucleotide sequence ID" value="NZ_ADJX01000008.1"/>
</dbReference>